<dbReference type="GO" id="GO:0015074">
    <property type="term" value="P:DNA integration"/>
    <property type="evidence" value="ECO:0007669"/>
    <property type="project" value="InterPro"/>
</dbReference>
<dbReference type="InterPro" id="IPR024456">
    <property type="entry name" value="Integrase_catalytic_putative"/>
</dbReference>
<dbReference type="InterPro" id="IPR013762">
    <property type="entry name" value="Integrase-like_cat_sf"/>
</dbReference>
<feature type="domain" description="Integrase catalytic" evidence="2">
    <location>
        <begin position="146"/>
        <end position="266"/>
    </location>
</feature>
<dbReference type="AlphaFoldDB" id="A0A8B3D8H2"/>
<dbReference type="SUPFAM" id="SSF56349">
    <property type="entry name" value="DNA breaking-rejoining enzymes"/>
    <property type="match status" value="1"/>
</dbReference>
<dbReference type="Proteomes" id="UP000253437">
    <property type="component" value="Unassembled WGS sequence"/>
</dbReference>
<dbReference type="Pfam" id="PF12835">
    <property type="entry name" value="Integrase_1"/>
    <property type="match status" value="1"/>
</dbReference>
<dbReference type="GO" id="GO:0003677">
    <property type="term" value="F:DNA binding"/>
    <property type="evidence" value="ECO:0007669"/>
    <property type="project" value="InterPro"/>
</dbReference>
<accession>A0A8B3D8H2</accession>
<name>A0A8B3D8H2_VIBHA</name>
<evidence type="ECO:0000313" key="3">
    <source>
        <dbReference type="EMBL" id="RIW01758.1"/>
    </source>
</evidence>
<protein>
    <submittedName>
        <fullName evidence="3">Integrase</fullName>
    </submittedName>
</protein>
<proteinExistence type="predicted"/>
<organism evidence="3 4">
    <name type="scientific">Vibrio harveyi</name>
    <name type="common">Beneckea harveyi</name>
    <dbReference type="NCBI Taxonomy" id="669"/>
    <lineage>
        <taxon>Bacteria</taxon>
        <taxon>Pseudomonadati</taxon>
        <taxon>Pseudomonadota</taxon>
        <taxon>Gammaproteobacteria</taxon>
        <taxon>Vibrionales</taxon>
        <taxon>Vibrionaceae</taxon>
        <taxon>Vibrio</taxon>
    </lineage>
</organism>
<dbReference type="InterPro" id="IPR011010">
    <property type="entry name" value="DNA_brk_join_enz"/>
</dbReference>
<dbReference type="GO" id="GO:0006310">
    <property type="term" value="P:DNA recombination"/>
    <property type="evidence" value="ECO:0007669"/>
    <property type="project" value="UniProtKB-KW"/>
</dbReference>
<sequence>MFTRGNTGARNHGLRSRDMVRAGRNAMTEACESKTTSYSTAQQNADRFEKFARYCVDNFSINDSRKIENSHILQYAEELAERVEDGSLSVSSAHDYLSSVNAVIAQMRQDNLVRVTAAQTNIPNRSHIAEQSKACSKDLHQHAKSLLDERLSILSEIQRQLGLRFEESVKCNPAELLIQAARNFNPVTHTSHVNIIDGTKGGRSRIVDITSKAQIEALKKAAQIQGSHRSMIPQNLSYKEFRSHCYSAYSKIKGYSPHKERHHYAQHKYTHVMRALSGQNNILAPVLCKHSRGREHIKYIAAAIGSTYQRAKEFDYRARYAVATSLGHARVDITNAYLG</sequence>
<evidence type="ECO:0000313" key="4">
    <source>
        <dbReference type="Proteomes" id="UP000253437"/>
    </source>
</evidence>
<dbReference type="EMBL" id="QOUW02000193">
    <property type="protein sequence ID" value="RIW01758.1"/>
    <property type="molecule type" value="Genomic_DNA"/>
</dbReference>
<reference evidence="3 4" key="1">
    <citation type="submission" date="2018-08" db="EMBL/GenBank/DDBJ databases">
        <title>Vibrio harveyi strains pathogenic to white snook Centropomus viridis Lockington (1877) and potential probiotic bacteria.</title>
        <authorList>
            <person name="Soto-Rodriguez S."/>
            <person name="Gomez-Gil B."/>
            <person name="Lozano-Olvera R."/>
        </authorList>
    </citation>
    <scope>NUCLEOTIDE SEQUENCE [LARGE SCALE GENOMIC DNA]</scope>
    <source>
        <strain evidence="3 4">CAIM 1508</strain>
    </source>
</reference>
<dbReference type="RefSeq" id="WP_114093061.1">
    <property type="nucleotide sequence ID" value="NZ_QOUW02000193.1"/>
</dbReference>
<evidence type="ECO:0000256" key="1">
    <source>
        <dbReference type="ARBA" id="ARBA00023172"/>
    </source>
</evidence>
<dbReference type="Gene3D" id="1.10.443.10">
    <property type="entry name" value="Intergrase catalytic core"/>
    <property type="match status" value="1"/>
</dbReference>
<comment type="caution">
    <text evidence="3">The sequence shown here is derived from an EMBL/GenBank/DDBJ whole genome shotgun (WGS) entry which is preliminary data.</text>
</comment>
<gene>
    <name evidence="3" type="ORF">DS957_026005</name>
</gene>
<evidence type="ECO:0000259" key="2">
    <source>
        <dbReference type="Pfam" id="PF12835"/>
    </source>
</evidence>
<keyword evidence="1" id="KW-0233">DNA recombination</keyword>